<evidence type="ECO:0000313" key="2">
    <source>
        <dbReference type="Proteomes" id="UP000054217"/>
    </source>
</evidence>
<sequence length="113" mass="12454">MSKVGQDSSEMESACRGLASLQVLWAWLVKRFCRFAPVAPYFPSIHNPGTDRIKRQCVTISRPPKPAPPSVSPIVGFVSNYNALRYIQSWGTPPSPHLNGMLGVQVLSIISRC</sequence>
<gene>
    <name evidence="1" type="ORF">M404DRAFT_791877</name>
</gene>
<accession>A0A0C3PSI0</accession>
<dbReference type="Proteomes" id="UP000054217">
    <property type="component" value="Unassembled WGS sequence"/>
</dbReference>
<evidence type="ECO:0000313" key="1">
    <source>
        <dbReference type="EMBL" id="KIO11614.1"/>
    </source>
</evidence>
<dbReference type="EMBL" id="KN831949">
    <property type="protein sequence ID" value="KIO11614.1"/>
    <property type="molecule type" value="Genomic_DNA"/>
</dbReference>
<dbReference type="HOGENOM" id="CLU_2134584_0_0_1"/>
<name>A0A0C3PSI0_PISTI</name>
<dbReference type="InParanoid" id="A0A0C3PSI0"/>
<organism evidence="1 2">
    <name type="scientific">Pisolithus tinctorius Marx 270</name>
    <dbReference type="NCBI Taxonomy" id="870435"/>
    <lineage>
        <taxon>Eukaryota</taxon>
        <taxon>Fungi</taxon>
        <taxon>Dikarya</taxon>
        <taxon>Basidiomycota</taxon>
        <taxon>Agaricomycotina</taxon>
        <taxon>Agaricomycetes</taxon>
        <taxon>Agaricomycetidae</taxon>
        <taxon>Boletales</taxon>
        <taxon>Sclerodermatineae</taxon>
        <taxon>Pisolithaceae</taxon>
        <taxon>Pisolithus</taxon>
    </lineage>
</organism>
<protein>
    <submittedName>
        <fullName evidence="1">Uncharacterized protein</fullName>
    </submittedName>
</protein>
<reference evidence="1 2" key="1">
    <citation type="submission" date="2014-04" db="EMBL/GenBank/DDBJ databases">
        <authorList>
            <consortium name="DOE Joint Genome Institute"/>
            <person name="Kuo A."/>
            <person name="Kohler A."/>
            <person name="Costa M.D."/>
            <person name="Nagy L.G."/>
            <person name="Floudas D."/>
            <person name="Copeland A."/>
            <person name="Barry K.W."/>
            <person name="Cichocki N."/>
            <person name="Veneault-Fourrey C."/>
            <person name="LaButti K."/>
            <person name="Lindquist E.A."/>
            <person name="Lipzen A."/>
            <person name="Lundell T."/>
            <person name="Morin E."/>
            <person name="Murat C."/>
            <person name="Sun H."/>
            <person name="Tunlid A."/>
            <person name="Henrissat B."/>
            <person name="Grigoriev I.V."/>
            <person name="Hibbett D.S."/>
            <person name="Martin F."/>
            <person name="Nordberg H.P."/>
            <person name="Cantor M.N."/>
            <person name="Hua S.X."/>
        </authorList>
    </citation>
    <scope>NUCLEOTIDE SEQUENCE [LARGE SCALE GENOMIC DNA]</scope>
    <source>
        <strain evidence="1 2">Marx 270</strain>
    </source>
</reference>
<proteinExistence type="predicted"/>
<keyword evidence="2" id="KW-1185">Reference proteome</keyword>
<dbReference type="AlphaFoldDB" id="A0A0C3PSI0"/>
<reference evidence="2" key="2">
    <citation type="submission" date="2015-01" db="EMBL/GenBank/DDBJ databases">
        <title>Evolutionary Origins and Diversification of the Mycorrhizal Mutualists.</title>
        <authorList>
            <consortium name="DOE Joint Genome Institute"/>
            <consortium name="Mycorrhizal Genomics Consortium"/>
            <person name="Kohler A."/>
            <person name="Kuo A."/>
            <person name="Nagy L.G."/>
            <person name="Floudas D."/>
            <person name="Copeland A."/>
            <person name="Barry K.W."/>
            <person name="Cichocki N."/>
            <person name="Veneault-Fourrey C."/>
            <person name="LaButti K."/>
            <person name="Lindquist E.A."/>
            <person name="Lipzen A."/>
            <person name="Lundell T."/>
            <person name="Morin E."/>
            <person name="Murat C."/>
            <person name="Riley R."/>
            <person name="Ohm R."/>
            <person name="Sun H."/>
            <person name="Tunlid A."/>
            <person name="Henrissat B."/>
            <person name="Grigoriev I.V."/>
            <person name="Hibbett D.S."/>
            <person name="Martin F."/>
        </authorList>
    </citation>
    <scope>NUCLEOTIDE SEQUENCE [LARGE SCALE GENOMIC DNA]</scope>
    <source>
        <strain evidence="2">Marx 270</strain>
    </source>
</reference>